<evidence type="ECO:0000256" key="12">
    <source>
        <dbReference type="PIRSR" id="PIRSR000463-1"/>
    </source>
</evidence>
<protein>
    <recommendedName>
        <fullName evidence="5 11">1,4-alpha-glucan branching enzyme</fullName>
        <ecNumber evidence="5 11">2.4.1.18</ecNumber>
    </recommendedName>
</protein>
<feature type="region of interest" description="Disordered" evidence="13">
    <location>
        <begin position="618"/>
        <end position="674"/>
    </location>
</feature>
<dbReference type="EMBL" id="DVMV01000013">
    <property type="protein sequence ID" value="HIU45010.1"/>
    <property type="molecule type" value="Genomic_DNA"/>
</dbReference>
<evidence type="ECO:0000256" key="13">
    <source>
        <dbReference type="SAM" id="MobiDB-lite"/>
    </source>
</evidence>
<evidence type="ECO:0000313" key="16">
    <source>
        <dbReference type="Proteomes" id="UP000824070"/>
    </source>
</evidence>
<comment type="catalytic activity">
    <reaction evidence="1">
        <text>Transfers a segment of a (1-&gt;4)-alpha-D-glucan chain to a primary hydroxy group in a similar glucan chain.</text>
        <dbReference type="EC" id="2.4.1.18"/>
    </reaction>
</comment>
<evidence type="ECO:0000256" key="6">
    <source>
        <dbReference type="ARBA" id="ARBA00022600"/>
    </source>
</evidence>
<evidence type="ECO:0000313" key="15">
    <source>
        <dbReference type="EMBL" id="HIU45010.1"/>
    </source>
</evidence>
<dbReference type="Gene3D" id="2.60.40.1180">
    <property type="entry name" value="Golgi alpha-mannosidase II"/>
    <property type="match status" value="1"/>
</dbReference>
<evidence type="ECO:0000256" key="2">
    <source>
        <dbReference type="ARBA" id="ARBA00002953"/>
    </source>
</evidence>
<dbReference type="CDD" id="cd11322">
    <property type="entry name" value="AmyAc_Glg_BE"/>
    <property type="match status" value="1"/>
</dbReference>
<dbReference type="SUPFAM" id="SSF51011">
    <property type="entry name" value="Glycosyl hydrolase domain"/>
    <property type="match status" value="1"/>
</dbReference>
<evidence type="ECO:0000256" key="10">
    <source>
        <dbReference type="ARBA" id="ARBA00023277"/>
    </source>
</evidence>
<organism evidence="15 16">
    <name type="scientific">Candidatus Alloenteromonas pullicola</name>
    <dbReference type="NCBI Taxonomy" id="2840784"/>
    <lineage>
        <taxon>Bacteria</taxon>
        <taxon>Bacillati</taxon>
        <taxon>Bacillota</taxon>
        <taxon>Bacillota incertae sedis</taxon>
        <taxon>Candidatus Alloenteromonas</taxon>
    </lineage>
</organism>
<dbReference type="PANTHER" id="PTHR43651">
    <property type="entry name" value="1,4-ALPHA-GLUCAN-BRANCHING ENZYME"/>
    <property type="match status" value="1"/>
</dbReference>
<dbReference type="CDD" id="cd02855">
    <property type="entry name" value="E_set_GBE_prok_N"/>
    <property type="match status" value="1"/>
</dbReference>
<dbReference type="InterPro" id="IPR004193">
    <property type="entry name" value="Glyco_hydro_13_N"/>
</dbReference>
<dbReference type="Gene3D" id="2.60.40.10">
    <property type="entry name" value="Immunoglobulins"/>
    <property type="match status" value="1"/>
</dbReference>
<dbReference type="GO" id="GO:0005829">
    <property type="term" value="C:cytosol"/>
    <property type="evidence" value="ECO:0007669"/>
    <property type="project" value="TreeGrafter"/>
</dbReference>
<accession>A0A9D1LN96</accession>
<gene>
    <name evidence="15" type="primary">glgB</name>
    <name evidence="15" type="ORF">IAC52_01795</name>
</gene>
<dbReference type="InterPro" id="IPR006047">
    <property type="entry name" value="GH13_cat_dom"/>
</dbReference>
<evidence type="ECO:0000256" key="5">
    <source>
        <dbReference type="ARBA" id="ARBA00012541"/>
    </source>
</evidence>
<dbReference type="InterPro" id="IPR013783">
    <property type="entry name" value="Ig-like_fold"/>
</dbReference>
<keyword evidence="7" id="KW-0328">Glycosyltransferase</keyword>
<dbReference type="NCBIfam" id="TIGR01515">
    <property type="entry name" value="branching_enzym"/>
    <property type="match status" value="1"/>
</dbReference>
<keyword evidence="8" id="KW-0808">Transferase</keyword>
<dbReference type="Pfam" id="PF02922">
    <property type="entry name" value="CBM_48"/>
    <property type="match status" value="1"/>
</dbReference>
<dbReference type="InterPro" id="IPR006407">
    <property type="entry name" value="GlgB"/>
</dbReference>
<keyword evidence="10" id="KW-0119">Carbohydrate metabolism</keyword>
<evidence type="ECO:0000256" key="9">
    <source>
        <dbReference type="ARBA" id="ARBA00023056"/>
    </source>
</evidence>
<evidence type="ECO:0000256" key="11">
    <source>
        <dbReference type="NCBIfam" id="TIGR01515"/>
    </source>
</evidence>
<dbReference type="InterPro" id="IPR044143">
    <property type="entry name" value="GlgB_N_E_set_prok"/>
</dbReference>
<dbReference type="PANTHER" id="PTHR43651:SF3">
    <property type="entry name" value="1,4-ALPHA-GLUCAN-BRANCHING ENZYME"/>
    <property type="match status" value="1"/>
</dbReference>
<evidence type="ECO:0000256" key="4">
    <source>
        <dbReference type="ARBA" id="ARBA00009000"/>
    </source>
</evidence>
<comment type="caution">
    <text evidence="15">The sequence shown here is derived from an EMBL/GenBank/DDBJ whole genome shotgun (WGS) entry which is preliminary data.</text>
</comment>
<dbReference type="GO" id="GO:0043169">
    <property type="term" value="F:cation binding"/>
    <property type="evidence" value="ECO:0007669"/>
    <property type="project" value="InterPro"/>
</dbReference>
<reference evidence="15" key="1">
    <citation type="submission" date="2020-10" db="EMBL/GenBank/DDBJ databases">
        <authorList>
            <person name="Gilroy R."/>
        </authorList>
    </citation>
    <scope>NUCLEOTIDE SEQUENCE</scope>
    <source>
        <strain evidence="15">ChiGjej1B1-22543</strain>
    </source>
</reference>
<dbReference type="PIRSF" id="PIRSF000463">
    <property type="entry name" value="GlgB"/>
    <property type="match status" value="1"/>
</dbReference>
<comment type="similarity">
    <text evidence="4">Belongs to the glycosyl hydrolase 13 family. GlgB subfamily.</text>
</comment>
<evidence type="ECO:0000256" key="1">
    <source>
        <dbReference type="ARBA" id="ARBA00000826"/>
    </source>
</evidence>
<feature type="compositionally biased region" description="Basic residues" evidence="13">
    <location>
        <begin position="650"/>
        <end position="674"/>
    </location>
</feature>
<dbReference type="Pfam" id="PF00128">
    <property type="entry name" value="Alpha-amylase"/>
    <property type="match status" value="1"/>
</dbReference>
<dbReference type="NCBIfam" id="NF008967">
    <property type="entry name" value="PRK12313.1"/>
    <property type="match status" value="1"/>
</dbReference>
<dbReference type="Proteomes" id="UP000824070">
    <property type="component" value="Unassembled WGS sequence"/>
</dbReference>
<keyword evidence="9" id="KW-0320">Glycogen biosynthesis</keyword>
<dbReference type="GO" id="GO:0004553">
    <property type="term" value="F:hydrolase activity, hydrolyzing O-glycosyl compounds"/>
    <property type="evidence" value="ECO:0007669"/>
    <property type="project" value="InterPro"/>
</dbReference>
<keyword evidence="6" id="KW-0321">Glycogen metabolism</keyword>
<dbReference type="InterPro" id="IPR037439">
    <property type="entry name" value="Branching_enzy"/>
</dbReference>
<dbReference type="SUPFAM" id="SSF51445">
    <property type="entry name" value="(Trans)glycosidases"/>
    <property type="match status" value="1"/>
</dbReference>
<evidence type="ECO:0000256" key="3">
    <source>
        <dbReference type="ARBA" id="ARBA00004964"/>
    </source>
</evidence>
<dbReference type="GO" id="GO:0005978">
    <property type="term" value="P:glycogen biosynthetic process"/>
    <property type="evidence" value="ECO:0007669"/>
    <property type="project" value="UniProtKB-UniRule"/>
</dbReference>
<dbReference type="InterPro" id="IPR006048">
    <property type="entry name" value="A-amylase/branching_C"/>
</dbReference>
<evidence type="ECO:0000256" key="7">
    <source>
        <dbReference type="ARBA" id="ARBA00022676"/>
    </source>
</evidence>
<comment type="pathway">
    <text evidence="3">Glycan biosynthesis; glycogen biosynthesis.</text>
</comment>
<dbReference type="AlphaFoldDB" id="A0A9D1LN96"/>
<feature type="domain" description="Glycosyl hydrolase family 13 catalytic" evidence="14">
    <location>
        <begin position="149"/>
        <end position="515"/>
    </location>
</feature>
<dbReference type="InterPro" id="IPR013780">
    <property type="entry name" value="Glyco_hydro_b"/>
</dbReference>
<feature type="compositionally biased region" description="Basic and acidic residues" evidence="13">
    <location>
        <begin position="618"/>
        <end position="635"/>
    </location>
</feature>
<reference evidence="15" key="2">
    <citation type="journal article" date="2021" name="PeerJ">
        <title>Extensive microbial diversity within the chicken gut microbiome revealed by metagenomics and culture.</title>
        <authorList>
            <person name="Gilroy R."/>
            <person name="Ravi A."/>
            <person name="Getino M."/>
            <person name="Pursley I."/>
            <person name="Horton D.L."/>
            <person name="Alikhan N.F."/>
            <person name="Baker D."/>
            <person name="Gharbi K."/>
            <person name="Hall N."/>
            <person name="Watson M."/>
            <person name="Adriaenssens E.M."/>
            <person name="Foster-Nyarko E."/>
            <person name="Jarju S."/>
            <person name="Secka A."/>
            <person name="Antonio M."/>
            <person name="Oren A."/>
            <person name="Chaudhuri R.R."/>
            <person name="La Ragione R."/>
            <person name="Hildebrand F."/>
            <person name="Pallen M.J."/>
        </authorList>
    </citation>
    <scope>NUCLEOTIDE SEQUENCE</scope>
    <source>
        <strain evidence="15">ChiGjej1B1-22543</strain>
    </source>
</reference>
<dbReference type="SUPFAM" id="SSF81296">
    <property type="entry name" value="E set domains"/>
    <property type="match status" value="1"/>
</dbReference>
<proteinExistence type="inferred from homology"/>
<sequence length="674" mass="78217">MAYGLLYDYLMGQSIDAFKYFGAHYGQKEFDGKMVDGVYFRLYAPLAEDVSVIGEWNGWDVRADKMERIDESGVYECFVGGLHDYQSYKYHFKNCHGEYVDKADPFAFYSEYRPMTASRLFDVEGFIWHDDAWMGSRDRNFDRAMSIYEIHLGSWKGKIGDRYPSYEEVADYLIPYLKETGYTHVEIMPITQYPFDGSWGYQATGFYSVDSRYGNPKQLMSFVDRLHQAGFGVILDFAPVHFASDYYGLREFDGSCLYEYGDPAHTLSPWGSAQFDLGKDPVRSFLMSAMNYFLTYFHFDGIRCDAVSNIVYWDGNKEHGENTGATEFIRRLNYKLHERHPSIMMIAEDSTDFTKVTHPIEYGGLGFDYKWDLGWMNDTLKYYSKDPIYKKWEHNKLTFSMAYFYSENFLLPLSHDEVVHGKGTIINKIYGDYDTKFALLRNLYTYQYGHPGKKLNFMGNELASFDEWNEQRSLPWNLLGFPKHDSVKRLCRDLNLIYRSEDAMKVEEYNPAHFRWTMVDNADQSVFAFERSYGDSVLLFVFNMTPNYYEQYDVGAYTPGVYDELFNSDKDVYGGWNQYNGVPCYTYPGGPENRPYHVTIKLGSYCALILKLRVERHEEPKVEEPAPEQKMESKTAKKPAAKKAAANKPAAKKAPAKKTATKKPSKKPAKKKAE</sequence>
<dbReference type="InterPro" id="IPR017853">
    <property type="entry name" value="GH"/>
</dbReference>
<dbReference type="InterPro" id="IPR014756">
    <property type="entry name" value="Ig_E-set"/>
</dbReference>
<evidence type="ECO:0000256" key="8">
    <source>
        <dbReference type="ARBA" id="ARBA00022679"/>
    </source>
</evidence>
<feature type="active site" description="Proton donor" evidence="12">
    <location>
        <position position="348"/>
    </location>
</feature>
<feature type="active site" description="Nucleophile" evidence="12">
    <location>
        <position position="305"/>
    </location>
</feature>
<dbReference type="Pfam" id="PF02806">
    <property type="entry name" value="Alpha-amylase_C"/>
    <property type="match status" value="1"/>
</dbReference>
<comment type="function">
    <text evidence="2">Catalyzes the formation of the alpha-1,6-glucosidic linkages in glycogen by scission of a 1,4-alpha-linked oligosaccharide from growing alpha-1,4-glucan chains and the subsequent attachment of the oligosaccharide to the alpha-1,6 position.</text>
</comment>
<dbReference type="EC" id="2.4.1.18" evidence="5 11"/>
<name>A0A9D1LN96_9FIRM</name>
<evidence type="ECO:0000259" key="14">
    <source>
        <dbReference type="SMART" id="SM00642"/>
    </source>
</evidence>
<dbReference type="GO" id="GO:0003844">
    <property type="term" value="F:1,4-alpha-glucan branching enzyme activity"/>
    <property type="evidence" value="ECO:0007669"/>
    <property type="project" value="UniProtKB-UniRule"/>
</dbReference>
<dbReference type="Gene3D" id="3.20.20.80">
    <property type="entry name" value="Glycosidases"/>
    <property type="match status" value="1"/>
</dbReference>
<dbReference type="SMART" id="SM00642">
    <property type="entry name" value="Aamy"/>
    <property type="match status" value="1"/>
</dbReference>